<evidence type="ECO:0000256" key="3">
    <source>
        <dbReference type="ARBA" id="ARBA00022692"/>
    </source>
</evidence>
<keyword evidence="2" id="KW-0813">Transport</keyword>
<proteinExistence type="predicted"/>
<keyword evidence="3 6" id="KW-0812">Transmembrane</keyword>
<dbReference type="InterPro" id="IPR011701">
    <property type="entry name" value="MFS"/>
</dbReference>
<evidence type="ECO:0000256" key="5">
    <source>
        <dbReference type="ARBA" id="ARBA00023136"/>
    </source>
</evidence>
<dbReference type="Gene3D" id="1.20.1250.20">
    <property type="entry name" value="MFS general substrate transporter like domains"/>
    <property type="match status" value="1"/>
</dbReference>
<dbReference type="RefSeq" id="WP_115330859.1">
    <property type="nucleotide sequence ID" value="NZ_CAAAHP010000001.1"/>
</dbReference>
<keyword evidence="5 6" id="KW-0472">Membrane</keyword>
<reference evidence="7 8" key="1">
    <citation type="submission" date="2018-06" db="EMBL/GenBank/DDBJ databases">
        <authorList>
            <consortium name="Pathogen Informatics"/>
            <person name="Doyle S."/>
        </authorList>
    </citation>
    <scope>NUCLEOTIDE SEQUENCE [LARGE SCALE GENOMIC DNA]</scope>
    <source>
        <strain evidence="7 8">NCTC13316</strain>
    </source>
</reference>
<accession>A0A378JLX9</accession>
<gene>
    <name evidence="7" type="primary">ampG</name>
    <name evidence="7" type="ORF">NCTC13316_01302</name>
</gene>
<keyword evidence="4 6" id="KW-1133">Transmembrane helix</keyword>
<evidence type="ECO:0000256" key="2">
    <source>
        <dbReference type="ARBA" id="ARBA00022448"/>
    </source>
</evidence>
<sequence length="415" mass="45591">MNKRILIVFLLGFSSGLPLALLTSTLQAWFADSGMSVLATGMLSLIGLPYLYKVLWGPFLDCYTILPLGKRRGWIFITQLSLCIGFNLMAMYKPSDSAYALAFLAVILAILSATQDTAIDAHRVEYLAVNEHGLGASFAVFGYRLALLITGAGALIMASYFGWSITYHCMGLLMGIGIITTLWSKEPVRQINKTDNLISSFIKPLRDLMQRPNIFSLLWFIFFYKLGEAFTATTSGIVMPFLIQGIGFPLDTIGYVNKLLGISTLLLGGLVAGLVLLRFSLFKALFYFGLIQAFTNLLFIALAMAGKNFILFAIAVACDNFAAGMGSTALVALFMRLVNQQFTATQFAALIALSSLPRILSGPVAALLQMWLGWVGLYQLSFLLALGFIPFLIKIKMQTQLAEEKLDLHTLKFVH</sequence>
<feature type="transmembrane region" description="Helical" evidence="6">
    <location>
        <begin position="134"/>
        <end position="159"/>
    </location>
</feature>
<organism evidence="7 8">
    <name type="scientific">Legionella busanensis</name>
    <dbReference type="NCBI Taxonomy" id="190655"/>
    <lineage>
        <taxon>Bacteria</taxon>
        <taxon>Pseudomonadati</taxon>
        <taxon>Pseudomonadota</taxon>
        <taxon>Gammaproteobacteria</taxon>
        <taxon>Legionellales</taxon>
        <taxon>Legionellaceae</taxon>
        <taxon>Legionella</taxon>
    </lineage>
</organism>
<evidence type="ECO:0000256" key="4">
    <source>
        <dbReference type="ARBA" id="ARBA00022989"/>
    </source>
</evidence>
<feature type="transmembrane region" description="Helical" evidence="6">
    <location>
        <begin position="73"/>
        <end position="92"/>
    </location>
</feature>
<dbReference type="Pfam" id="PF07690">
    <property type="entry name" value="MFS_1"/>
    <property type="match status" value="1"/>
</dbReference>
<dbReference type="GO" id="GO:0022857">
    <property type="term" value="F:transmembrane transporter activity"/>
    <property type="evidence" value="ECO:0007669"/>
    <property type="project" value="InterPro"/>
</dbReference>
<evidence type="ECO:0000256" key="6">
    <source>
        <dbReference type="SAM" id="Phobius"/>
    </source>
</evidence>
<dbReference type="SUPFAM" id="SSF103473">
    <property type="entry name" value="MFS general substrate transporter"/>
    <property type="match status" value="1"/>
</dbReference>
<feature type="transmembrane region" description="Helical" evidence="6">
    <location>
        <begin position="217"/>
        <end position="243"/>
    </location>
</feature>
<evidence type="ECO:0000313" key="7">
    <source>
        <dbReference type="EMBL" id="STX51209.1"/>
    </source>
</evidence>
<feature type="transmembrane region" description="Helical" evidence="6">
    <location>
        <begin position="28"/>
        <end position="52"/>
    </location>
</feature>
<feature type="transmembrane region" description="Helical" evidence="6">
    <location>
        <begin position="255"/>
        <end position="277"/>
    </location>
</feature>
<dbReference type="OrthoDB" id="9787815at2"/>
<keyword evidence="8" id="KW-1185">Reference proteome</keyword>
<name>A0A378JLX9_9GAMM</name>
<dbReference type="PANTHER" id="PTHR12778">
    <property type="entry name" value="SOLUTE CARRIER FAMILY 33 ACETYL-COA TRANSPORTER -RELATED"/>
    <property type="match status" value="1"/>
</dbReference>
<evidence type="ECO:0000313" key="8">
    <source>
        <dbReference type="Proteomes" id="UP000254794"/>
    </source>
</evidence>
<feature type="transmembrane region" description="Helical" evidence="6">
    <location>
        <begin position="347"/>
        <end position="368"/>
    </location>
</feature>
<protein>
    <submittedName>
        <fullName evidence="7">Beta lactamase induction signal transducer AmpG</fullName>
    </submittedName>
</protein>
<dbReference type="GO" id="GO:0016020">
    <property type="term" value="C:membrane"/>
    <property type="evidence" value="ECO:0007669"/>
    <property type="project" value="UniProtKB-SubCell"/>
</dbReference>
<feature type="transmembrane region" description="Helical" evidence="6">
    <location>
        <begin position="309"/>
        <end position="335"/>
    </location>
</feature>
<feature type="transmembrane region" description="Helical" evidence="6">
    <location>
        <begin position="165"/>
        <end position="183"/>
    </location>
</feature>
<comment type="subcellular location">
    <subcellularLocation>
        <location evidence="1">Membrane</location>
        <topology evidence="1">Multi-pass membrane protein</topology>
    </subcellularLocation>
</comment>
<dbReference type="Proteomes" id="UP000254794">
    <property type="component" value="Unassembled WGS sequence"/>
</dbReference>
<dbReference type="NCBIfam" id="TIGR00901">
    <property type="entry name" value="2A0125"/>
    <property type="match status" value="1"/>
</dbReference>
<dbReference type="PANTHER" id="PTHR12778:SF10">
    <property type="entry name" value="MAJOR FACILITATOR SUPERFAMILY DOMAIN-CONTAINING PROTEIN 3"/>
    <property type="match status" value="1"/>
</dbReference>
<dbReference type="InterPro" id="IPR036259">
    <property type="entry name" value="MFS_trans_sf"/>
</dbReference>
<feature type="transmembrane region" description="Helical" evidence="6">
    <location>
        <begin position="284"/>
        <end position="303"/>
    </location>
</feature>
<dbReference type="InterPro" id="IPR004752">
    <property type="entry name" value="AmpG_permease/AT-1"/>
</dbReference>
<dbReference type="AlphaFoldDB" id="A0A378JLX9"/>
<evidence type="ECO:0000256" key="1">
    <source>
        <dbReference type="ARBA" id="ARBA00004141"/>
    </source>
</evidence>
<feature type="transmembrane region" description="Helical" evidence="6">
    <location>
        <begin position="374"/>
        <end position="393"/>
    </location>
</feature>
<dbReference type="EMBL" id="UGOD01000001">
    <property type="protein sequence ID" value="STX51209.1"/>
    <property type="molecule type" value="Genomic_DNA"/>
</dbReference>
<feature type="transmembrane region" description="Helical" evidence="6">
    <location>
        <begin position="98"/>
        <end position="114"/>
    </location>
</feature>